<evidence type="ECO:0000313" key="8">
    <source>
        <dbReference type="EMBL" id="TPG04672.1"/>
    </source>
</evidence>
<name>A0A502BW07_9GAMM</name>
<feature type="transmembrane region" description="Helical" evidence="7">
    <location>
        <begin position="81"/>
        <end position="98"/>
    </location>
</feature>
<keyword evidence="3 8" id="KW-0808">Transferase</keyword>
<feature type="transmembrane region" description="Helical" evidence="7">
    <location>
        <begin position="110"/>
        <end position="131"/>
    </location>
</feature>
<evidence type="ECO:0000256" key="7">
    <source>
        <dbReference type="SAM" id="Phobius"/>
    </source>
</evidence>
<organism evidence="8 9">
    <name type="scientific">Rhodanobacter glycinis</name>
    <dbReference type="NCBI Taxonomy" id="582702"/>
    <lineage>
        <taxon>Bacteria</taxon>
        <taxon>Pseudomonadati</taxon>
        <taxon>Pseudomonadota</taxon>
        <taxon>Gammaproteobacteria</taxon>
        <taxon>Lysobacterales</taxon>
        <taxon>Rhodanobacteraceae</taxon>
        <taxon>Rhodanobacter</taxon>
    </lineage>
</organism>
<dbReference type="InterPro" id="IPR001640">
    <property type="entry name" value="Lgt"/>
</dbReference>
<feature type="transmembrane region" description="Helical" evidence="7">
    <location>
        <begin position="40"/>
        <end position="61"/>
    </location>
</feature>
<dbReference type="PANTHER" id="PTHR30589:SF0">
    <property type="entry name" value="PHOSPHATIDYLGLYCEROL--PROLIPOPROTEIN DIACYLGLYCERYL TRANSFERASE"/>
    <property type="match status" value="1"/>
</dbReference>
<evidence type="ECO:0000256" key="2">
    <source>
        <dbReference type="ARBA" id="ARBA00022475"/>
    </source>
</evidence>
<evidence type="ECO:0000256" key="5">
    <source>
        <dbReference type="ARBA" id="ARBA00022989"/>
    </source>
</evidence>
<proteinExistence type="inferred from homology"/>
<keyword evidence="5 7" id="KW-1133">Transmembrane helix</keyword>
<reference evidence="8 9" key="1">
    <citation type="journal article" date="2019" name="Environ. Microbiol.">
        <title>Species interactions and distinct microbial communities in high Arctic permafrost affected cryosols are associated with the CH4 and CO2 gas fluxes.</title>
        <authorList>
            <person name="Altshuler I."/>
            <person name="Hamel J."/>
            <person name="Turney S."/>
            <person name="Magnuson E."/>
            <person name="Levesque R."/>
            <person name="Greer C."/>
            <person name="Whyte L.G."/>
        </authorList>
    </citation>
    <scope>NUCLEOTIDE SEQUENCE [LARGE SCALE GENOMIC DNA]</scope>
    <source>
        <strain evidence="8 9">S13Y</strain>
    </source>
</reference>
<keyword evidence="2" id="KW-1003">Cell membrane</keyword>
<comment type="similarity">
    <text evidence="1">Belongs to the Lgt family.</text>
</comment>
<dbReference type="GO" id="GO:0008961">
    <property type="term" value="F:phosphatidylglycerol-prolipoprotein diacylglyceryl transferase activity"/>
    <property type="evidence" value="ECO:0007669"/>
    <property type="project" value="InterPro"/>
</dbReference>
<keyword evidence="6 7" id="KW-0472">Membrane</keyword>
<gene>
    <name evidence="8" type="ORF">EAH88_17230</name>
</gene>
<dbReference type="Proteomes" id="UP000319486">
    <property type="component" value="Unassembled WGS sequence"/>
</dbReference>
<dbReference type="PANTHER" id="PTHR30589">
    <property type="entry name" value="PROLIPOPROTEIN DIACYLGLYCERYL TRANSFERASE"/>
    <property type="match status" value="1"/>
</dbReference>
<dbReference type="AlphaFoldDB" id="A0A502BW07"/>
<evidence type="ECO:0000313" key="9">
    <source>
        <dbReference type="Proteomes" id="UP000319486"/>
    </source>
</evidence>
<dbReference type="EMBL" id="RCZO01000012">
    <property type="protein sequence ID" value="TPG04672.1"/>
    <property type="molecule type" value="Genomic_DNA"/>
</dbReference>
<dbReference type="RefSeq" id="WP_140655312.1">
    <property type="nucleotide sequence ID" value="NZ_RCZO01000012.1"/>
</dbReference>
<dbReference type="GO" id="GO:0042158">
    <property type="term" value="P:lipoprotein biosynthetic process"/>
    <property type="evidence" value="ECO:0007669"/>
    <property type="project" value="InterPro"/>
</dbReference>
<feature type="transmembrane region" description="Helical" evidence="7">
    <location>
        <begin position="6"/>
        <end position="24"/>
    </location>
</feature>
<keyword evidence="9" id="KW-1185">Reference proteome</keyword>
<protein>
    <submittedName>
        <fullName evidence="8">Diacylglyceryl transferase</fullName>
    </submittedName>
</protein>
<keyword evidence="4 7" id="KW-0812">Transmembrane</keyword>
<dbReference type="GO" id="GO:0005886">
    <property type="term" value="C:plasma membrane"/>
    <property type="evidence" value="ECO:0007669"/>
    <property type="project" value="InterPro"/>
</dbReference>
<evidence type="ECO:0000256" key="1">
    <source>
        <dbReference type="ARBA" id="ARBA00007150"/>
    </source>
</evidence>
<evidence type="ECO:0000256" key="4">
    <source>
        <dbReference type="ARBA" id="ARBA00022692"/>
    </source>
</evidence>
<evidence type="ECO:0000256" key="6">
    <source>
        <dbReference type="ARBA" id="ARBA00023136"/>
    </source>
</evidence>
<accession>A0A502BW07</accession>
<comment type="caution">
    <text evidence="8">The sequence shown here is derived from an EMBL/GenBank/DDBJ whole genome shotgun (WGS) entry which is preliminary data.</text>
</comment>
<feature type="transmembrane region" description="Helical" evidence="7">
    <location>
        <begin position="209"/>
        <end position="228"/>
    </location>
</feature>
<sequence length="250" mass="27527">MTPVALHTVFEALAYMVGFRTFLWTRRRLAPSAFQHDDHVVWVGVGAIVGAALGAKLAFWIDDPIAAFASFPDLRHLLEGKSIVGALLGGLIGVELAKKIAKVPRSTGDAFVLPLTVGMCIGRVGCFLAGLGDHTYGVPTSLPWGVDFGDGVPRHPTQLYEIAFLLAQYAVIHWRHDVFAKPGDRFRAFMIGYLMFRLLVEFIKPVFYNWPGGLSGIQWLCVAGLAYYGRDIPRILRALFARGSGAWEPR</sequence>
<evidence type="ECO:0000256" key="3">
    <source>
        <dbReference type="ARBA" id="ARBA00022679"/>
    </source>
</evidence>
<dbReference type="Pfam" id="PF01790">
    <property type="entry name" value="LGT"/>
    <property type="match status" value="1"/>
</dbReference>